<dbReference type="EMBL" id="UGKQ01000007">
    <property type="protein sequence ID" value="STS85919.1"/>
    <property type="molecule type" value="Genomic_DNA"/>
</dbReference>
<sequence>MSAAYRPGASNSALYAAALFASENGAWQQAQTLLARIPGGSQTSDMRDCASG</sequence>
<evidence type="ECO:0000313" key="1">
    <source>
        <dbReference type="EMBL" id="STS85919.1"/>
    </source>
</evidence>
<name>A0A377U2H7_KLEPN</name>
<organism evidence="1 2">
    <name type="scientific">Klebsiella pneumoniae</name>
    <dbReference type="NCBI Taxonomy" id="573"/>
    <lineage>
        <taxon>Bacteria</taxon>
        <taxon>Pseudomonadati</taxon>
        <taxon>Pseudomonadota</taxon>
        <taxon>Gammaproteobacteria</taxon>
        <taxon>Enterobacterales</taxon>
        <taxon>Enterobacteriaceae</taxon>
        <taxon>Klebsiella/Raoultella group</taxon>
        <taxon>Klebsiella</taxon>
        <taxon>Klebsiella pneumoniae complex</taxon>
    </lineage>
</organism>
<dbReference type="Proteomes" id="UP000254938">
    <property type="component" value="Unassembled WGS sequence"/>
</dbReference>
<proteinExistence type="predicted"/>
<evidence type="ECO:0000313" key="2">
    <source>
        <dbReference type="Proteomes" id="UP000254938"/>
    </source>
</evidence>
<dbReference type="AlphaFoldDB" id="A0A377U2H7"/>
<reference evidence="1 2" key="1">
    <citation type="submission" date="2018-06" db="EMBL/GenBank/DDBJ databases">
        <authorList>
            <consortium name="Pathogen Informatics"/>
            <person name="Doyle S."/>
        </authorList>
    </citation>
    <scope>NUCLEOTIDE SEQUENCE [LARGE SCALE GENOMIC DNA]</scope>
    <source>
        <strain evidence="1 2">NCTC9140</strain>
    </source>
</reference>
<accession>A0A377U2H7</accession>
<protein>
    <submittedName>
        <fullName evidence="1">Putative cellulose synthase</fullName>
    </submittedName>
</protein>
<gene>
    <name evidence="1" type="ORF">NCTC9140_07764</name>
</gene>